<feature type="domain" description="AB hydrolase-1" evidence="1">
    <location>
        <begin position="23"/>
        <end position="252"/>
    </location>
</feature>
<evidence type="ECO:0000313" key="2">
    <source>
        <dbReference type="EMBL" id="GAA5157386.1"/>
    </source>
</evidence>
<evidence type="ECO:0000313" key="3">
    <source>
        <dbReference type="Proteomes" id="UP001428817"/>
    </source>
</evidence>
<organism evidence="2 3">
    <name type="scientific">Pseudonocardia eucalypti</name>
    <dbReference type="NCBI Taxonomy" id="648755"/>
    <lineage>
        <taxon>Bacteria</taxon>
        <taxon>Bacillati</taxon>
        <taxon>Actinomycetota</taxon>
        <taxon>Actinomycetes</taxon>
        <taxon>Pseudonocardiales</taxon>
        <taxon>Pseudonocardiaceae</taxon>
        <taxon>Pseudonocardia</taxon>
    </lineage>
</organism>
<keyword evidence="3" id="KW-1185">Reference proteome</keyword>
<dbReference type="EMBL" id="BAABJP010000015">
    <property type="protein sequence ID" value="GAA5157386.1"/>
    <property type="molecule type" value="Genomic_DNA"/>
</dbReference>
<dbReference type="PANTHER" id="PTHR46438">
    <property type="entry name" value="ALPHA/BETA-HYDROLASES SUPERFAMILY PROTEIN"/>
    <property type="match status" value="1"/>
</dbReference>
<sequence length="275" mass="29192">MTDAFGVPTELGAVAVRVRGKGPLLVALHANPGDGRDFDAVAGPLAEAHTLAVLDWPGYGDSPATDPDAVTAPALAGVLDTVLPAILKHTGHPDAVLIGNSVGGYAALRQALEHPERVRGLVLIAPGGLSRMTALTRAACRFMAHPGVAARLAGPLASGYTWRRTPTARAALRRAYAVRNDPVRLRVYRAIWRSFADPAHNLRGRVGALRVPVLLTWGWGDPVLPRLTDGRRAARIIPGATLRTFVSGHEPHAEVPGQWLAAVQEFLRPLSPVAR</sequence>
<dbReference type="Gene3D" id="3.40.50.1820">
    <property type="entry name" value="alpha/beta hydrolase"/>
    <property type="match status" value="1"/>
</dbReference>
<comment type="caution">
    <text evidence="2">The sequence shown here is derived from an EMBL/GenBank/DDBJ whole genome shotgun (WGS) entry which is preliminary data.</text>
</comment>
<reference evidence="3" key="1">
    <citation type="journal article" date="2019" name="Int. J. Syst. Evol. Microbiol.">
        <title>The Global Catalogue of Microorganisms (GCM) 10K type strain sequencing project: providing services to taxonomists for standard genome sequencing and annotation.</title>
        <authorList>
            <consortium name="The Broad Institute Genomics Platform"/>
            <consortium name="The Broad Institute Genome Sequencing Center for Infectious Disease"/>
            <person name="Wu L."/>
            <person name="Ma J."/>
        </authorList>
    </citation>
    <scope>NUCLEOTIDE SEQUENCE [LARGE SCALE GENOMIC DNA]</scope>
    <source>
        <strain evidence="3">JCM 18303</strain>
    </source>
</reference>
<accession>A0ABP9QBQ2</accession>
<dbReference type="Proteomes" id="UP001428817">
    <property type="component" value="Unassembled WGS sequence"/>
</dbReference>
<dbReference type="PRINTS" id="PR00111">
    <property type="entry name" value="ABHYDROLASE"/>
</dbReference>
<proteinExistence type="predicted"/>
<dbReference type="InterPro" id="IPR000073">
    <property type="entry name" value="AB_hydrolase_1"/>
</dbReference>
<dbReference type="SUPFAM" id="SSF53474">
    <property type="entry name" value="alpha/beta-Hydrolases"/>
    <property type="match status" value="1"/>
</dbReference>
<protein>
    <recommendedName>
        <fullName evidence="1">AB hydrolase-1 domain-containing protein</fullName>
    </recommendedName>
</protein>
<dbReference type="RefSeq" id="WP_185059336.1">
    <property type="nucleotide sequence ID" value="NZ_BAABJP010000015.1"/>
</dbReference>
<evidence type="ECO:0000259" key="1">
    <source>
        <dbReference type="Pfam" id="PF00561"/>
    </source>
</evidence>
<name>A0ABP9QBQ2_9PSEU</name>
<gene>
    <name evidence="2" type="ORF">GCM10023321_35570</name>
</gene>
<dbReference type="InterPro" id="IPR029058">
    <property type="entry name" value="AB_hydrolase_fold"/>
</dbReference>
<dbReference type="Pfam" id="PF00561">
    <property type="entry name" value="Abhydrolase_1"/>
    <property type="match status" value="1"/>
</dbReference>